<proteinExistence type="predicted"/>
<feature type="transmembrane region" description="Helical" evidence="2">
    <location>
        <begin position="50"/>
        <end position="79"/>
    </location>
</feature>
<feature type="transmembrane region" description="Helical" evidence="2">
    <location>
        <begin position="99"/>
        <end position="123"/>
    </location>
</feature>
<dbReference type="RefSeq" id="WP_162658875.1">
    <property type="nucleotide sequence ID" value="NZ_LR593887.1"/>
</dbReference>
<evidence type="ECO:0000313" key="3">
    <source>
        <dbReference type="EMBL" id="VIP03713.1"/>
    </source>
</evidence>
<dbReference type="KEGG" id="tim:GMBLW1_02470"/>
<keyword evidence="2" id="KW-0812">Transmembrane</keyword>
<keyword evidence="2" id="KW-0472">Membrane</keyword>
<dbReference type="Proteomes" id="UP000464378">
    <property type="component" value="Chromosome"/>
</dbReference>
<evidence type="ECO:0000256" key="1">
    <source>
        <dbReference type="SAM" id="MobiDB-lite"/>
    </source>
</evidence>
<feature type="transmembrane region" description="Helical" evidence="2">
    <location>
        <begin position="12"/>
        <end position="30"/>
    </location>
</feature>
<evidence type="ECO:0000256" key="2">
    <source>
        <dbReference type="SAM" id="Phobius"/>
    </source>
</evidence>
<dbReference type="InParanoid" id="A0A6C2YRG9"/>
<protein>
    <submittedName>
        <fullName evidence="3">: DUF2846</fullName>
    </submittedName>
</protein>
<keyword evidence="4" id="KW-1185">Reference proteome</keyword>
<organism evidence="3">
    <name type="scientific">Tuwongella immobilis</name>
    <dbReference type="NCBI Taxonomy" id="692036"/>
    <lineage>
        <taxon>Bacteria</taxon>
        <taxon>Pseudomonadati</taxon>
        <taxon>Planctomycetota</taxon>
        <taxon>Planctomycetia</taxon>
        <taxon>Gemmatales</taxon>
        <taxon>Gemmataceae</taxon>
        <taxon>Tuwongella</taxon>
    </lineage>
</organism>
<feature type="region of interest" description="Disordered" evidence="1">
    <location>
        <begin position="162"/>
        <end position="189"/>
    </location>
</feature>
<gene>
    <name evidence="3" type="ORF">GMBLW1_02470</name>
</gene>
<dbReference type="AlphaFoldDB" id="A0A6C2YRG9"/>
<name>A0A6C2YRG9_9BACT</name>
<reference evidence="3" key="1">
    <citation type="submission" date="2019-04" db="EMBL/GenBank/DDBJ databases">
        <authorList>
            <consortium name="Science for Life Laboratories"/>
        </authorList>
    </citation>
    <scope>NUCLEOTIDE SEQUENCE</scope>
    <source>
        <strain evidence="3">MBLW1</strain>
    </source>
</reference>
<keyword evidence="2" id="KW-1133">Transmembrane helix</keyword>
<sequence length="284" mass="31670">MPHNFRDLDSRLLKTLCIFFAAGFGTKLGVQLFRREESLSDTVGNFFSDFVMPYCYGAFGSDFALIWLAATLFAILFALALRNRGQHAAETAKRSLWIIYLLSLFTLWLEPFISVSAAVGGALMALAKIPMKFVDLGLSVFWFIILMRANAEIDQKIAGTSSTATSRTSESDRTERPASTTAGSRSSSREPIEDAMIVLNRPWSMNQALYAVNVFVDQISVGKLKNGKSLHIPVTPGSHQITLKYFLFTVTIDVEIRSNETITFKQTFGTWIASPRLERVKQAK</sequence>
<dbReference type="EMBL" id="LR586016">
    <property type="protein sequence ID" value="VIP03713.1"/>
    <property type="molecule type" value="Genomic_DNA"/>
</dbReference>
<evidence type="ECO:0000313" key="4">
    <source>
        <dbReference type="Proteomes" id="UP000464378"/>
    </source>
</evidence>
<dbReference type="EMBL" id="LR593887">
    <property type="protein sequence ID" value="VTS04794.1"/>
    <property type="molecule type" value="Genomic_DNA"/>
</dbReference>
<feature type="transmembrane region" description="Helical" evidence="2">
    <location>
        <begin position="129"/>
        <end position="147"/>
    </location>
</feature>
<accession>A0A6C2YRG9</accession>